<dbReference type="Ensembl" id="ENSNNAT00000031025.1">
    <property type="protein sequence ID" value="ENSNNAP00000029574.1"/>
    <property type="gene ID" value="ENSNNAG00000018968.1"/>
</dbReference>
<feature type="compositionally biased region" description="Gly residues" evidence="1">
    <location>
        <begin position="1"/>
        <end position="10"/>
    </location>
</feature>
<feature type="region of interest" description="Disordered" evidence="1">
    <location>
        <begin position="1"/>
        <end position="45"/>
    </location>
</feature>
<accession>A0A8C6YMH7</accession>
<feature type="compositionally biased region" description="Polar residues" evidence="1">
    <location>
        <begin position="31"/>
        <end position="44"/>
    </location>
</feature>
<evidence type="ECO:0000313" key="2">
    <source>
        <dbReference type="Ensembl" id="ENSNNAP00000029574.1"/>
    </source>
</evidence>
<feature type="compositionally biased region" description="Basic residues" evidence="1">
    <location>
        <begin position="125"/>
        <end position="143"/>
    </location>
</feature>
<keyword evidence="3" id="KW-1185">Reference proteome</keyword>
<feature type="compositionally biased region" description="Basic and acidic residues" evidence="1">
    <location>
        <begin position="14"/>
        <end position="25"/>
    </location>
</feature>
<organism evidence="2 3">
    <name type="scientific">Naja naja</name>
    <name type="common">Indian cobra</name>
    <dbReference type="NCBI Taxonomy" id="35670"/>
    <lineage>
        <taxon>Eukaryota</taxon>
        <taxon>Metazoa</taxon>
        <taxon>Chordata</taxon>
        <taxon>Craniata</taxon>
        <taxon>Vertebrata</taxon>
        <taxon>Euteleostomi</taxon>
        <taxon>Lepidosauria</taxon>
        <taxon>Squamata</taxon>
        <taxon>Bifurcata</taxon>
        <taxon>Unidentata</taxon>
        <taxon>Episquamata</taxon>
        <taxon>Toxicofera</taxon>
        <taxon>Serpentes</taxon>
        <taxon>Colubroidea</taxon>
        <taxon>Elapidae</taxon>
        <taxon>Elapinae</taxon>
        <taxon>Naja</taxon>
    </lineage>
</organism>
<sequence>MLGGWGGEGGHAWEATKEGEADRSRGRQRRTAQATGQGGSTNLVANPLRLPSVRTTCSGLRDCTVVCTLVRLGWDMQQLLVPPSQDGDEKFALAKEHHTAACWLPQRPLSCLKFLAQLLGWRDSKRGKGGKRGREKGRRKTKGGGKNTERHMEDNPCGWEEELKAKNKREKNVEWIC</sequence>
<dbReference type="Proteomes" id="UP000694559">
    <property type="component" value="Unplaced"/>
</dbReference>
<reference evidence="2" key="2">
    <citation type="submission" date="2025-09" db="UniProtKB">
        <authorList>
            <consortium name="Ensembl"/>
        </authorList>
    </citation>
    <scope>IDENTIFICATION</scope>
</reference>
<name>A0A8C6YMH7_NAJNA</name>
<reference evidence="2" key="1">
    <citation type="submission" date="2025-08" db="UniProtKB">
        <authorList>
            <consortium name="Ensembl"/>
        </authorList>
    </citation>
    <scope>IDENTIFICATION</scope>
</reference>
<dbReference type="AlphaFoldDB" id="A0A8C6YMH7"/>
<evidence type="ECO:0000313" key="3">
    <source>
        <dbReference type="Proteomes" id="UP000694559"/>
    </source>
</evidence>
<proteinExistence type="predicted"/>
<feature type="region of interest" description="Disordered" evidence="1">
    <location>
        <begin position="125"/>
        <end position="155"/>
    </location>
</feature>
<protein>
    <submittedName>
        <fullName evidence="2">Uncharacterized protein</fullName>
    </submittedName>
</protein>
<evidence type="ECO:0000256" key="1">
    <source>
        <dbReference type="SAM" id="MobiDB-lite"/>
    </source>
</evidence>